<dbReference type="PROSITE" id="PS51340">
    <property type="entry name" value="MOSC"/>
    <property type="match status" value="1"/>
</dbReference>
<name>A0A6C7E4C9_ILUCY</name>
<dbReference type="SUPFAM" id="SSF50800">
    <property type="entry name" value="PK beta-barrel domain-like"/>
    <property type="match status" value="1"/>
</dbReference>
<dbReference type="Gene3D" id="2.40.33.20">
    <property type="entry name" value="PK beta-barrel domain-like"/>
    <property type="match status" value="1"/>
</dbReference>
<evidence type="ECO:0000313" key="3">
    <source>
        <dbReference type="Proteomes" id="UP000011863"/>
    </source>
</evidence>
<keyword evidence="3" id="KW-1185">Reference proteome</keyword>
<dbReference type="Proteomes" id="UP000011863">
    <property type="component" value="Chromosome"/>
</dbReference>
<sequence>MSTPRGSVIAVHRSHEHGFSKQTVDEIALLPGLGVDGDAHMGAQVKHRSRVARDPNQPNLRQVHLVASELLDEVNAADFSVAPGDLGENITTSGLDLITLPVGTTLRIGDCLLSLTGLRNPCVQIDAFQEGLQGAMLGRDDDGRLVRKTGVMSVVVHGGTIRPGDAIDVSFPPGDPIAMEKI</sequence>
<dbReference type="AlphaFoldDB" id="A0A6C7E4C9"/>
<evidence type="ECO:0000313" key="2">
    <source>
        <dbReference type="EMBL" id="BAN01480.1"/>
    </source>
</evidence>
<dbReference type="GO" id="GO:0030170">
    <property type="term" value="F:pyridoxal phosphate binding"/>
    <property type="evidence" value="ECO:0007669"/>
    <property type="project" value="InterPro"/>
</dbReference>
<accession>A0A6C7E4C9</accession>
<dbReference type="Pfam" id="PF03473">
    <property type="entry name" value="MOSC"/>
    <property type="match status" value="1"/>
</dbReference>
<dbReference type="GO" id="GO:0003824">
    <property type="term" value="F:catalytic activity"/>
    <property type="evidence" value="ECO:0007669"/>
    <property type="project" value="InterPro"/>
</dbReference>
<evidence type="ECO:0000259" key="1">
    <source>
        <dbReference type="PROSITE" id="PS51340"/>
    </source>
</evidence>
<protein>
    <recommendedName>
        <fullName evidence="1">MOSC domain-containing protein</fullName>
    </recommendedName>
</protein>
<dbReference type="InterPro" id="IPR005302">
    <property type="entry name" value="MoCF_Sase_C"/>
</dbReference>
<dbReference type="GO" id="GO:0030151">
    <property type="term" value="F:molybdenum ion binding"/>
    <property type="evidence" value="ECO:0007669"/>
    <property type="project" value="InterPro"/>
</dbReference>
<dbReference type="RefSeq" id="WP_015440727.1">
    <property type="nucleotide sequence ID" value="NC_020520.1"/>
</dbReference>
<dbReference type="InterPro" id="IPR011037">
    <property type="entry name" value="Pyrv_Knase-like_insert_dom_sf"/>
</dbReference>
<gene>
    <name evidence="2" type="ORF">YM304_11660</name>
</gene>
<reference evidence="2 3" key="1">
    <citation type="journal article" date="2013" name="Int. J. Syst. Evol. Microbiol.">
        <title>Ilumatobacter nonamiense sp. nov. and Ilumatobacter coccineum sp. nov., isolated from seashore sand.</title>
        <authorList>
            <person name="Matsumoto A."/>
            <person name="Kasai H."/>
            <person name="Matsuo Y."/>
            <person name="Shizuri Y."/>
            <person name="Ichikawa N."/>
            <person name="Fujita N."/>
            <person name="Omura S."/>
            <person name="Takahashi Y."/>
        </authorList>
    </citation>
    <scope>NUCLEOTIDE SEQUENCE [LARGE SCALE GENOMIC DNA]</scope>
    <source>
        <strain evidence="3">NBRC 103263 / KCTC 29153 / YM16-304</strain>
    </source>
</reference>
<dbReference type="InterPro" id="IPR052716">
    <property type="entry name" value="MOSC_domain"/>
</dbReference>
<organism evidence="2 3">
    <name type="scientific">Ilumatobacter coccineus (strain NBRC 103263 / KCTC 29153 / YM16-304)</name>
    <dbReference type="NCBI Taxonomy" id="1313172"/>
    <lineage>
        <taxon>Bacteria</taxon>
        <taxon>Bacillati</taxon>
        <taxon>Actinomycetota</taxon>
        <taxon>Acidimicrobiia</taxon>
        <taxon>Acidimicrobiales</taxon>
        <taxon>Ilumatobacteraceae</taxon>
        <taxon>Ilumatobacter</taxon>
    </lineage>
</organism>
<dbReference type="PANTHER" id="PTHR36930:SF1">
    <property type="entry name" value="MOSC DOMAIN-CONTAINING PROTEIN"/>
    <property type="match status" value="1"/>
</dbReference>
<feature type="domain" description="MOSC" evidence="1">
    <location>
        <begin position="22"/>
        <end position="170"/>
    </location>
</feature>
<dbReference type="PANTHER" id="PTHR36930">
    <property type="entry name" value="METAL-SULFUR CLUSTER BIOSYNTHESIS PROTEINS YUAD-RELATED"/>
    <property type="match status" value="1"/>
</dbReference>
<dbReference type="EMBL" id="AP012057">
    <property type="protein sequence ID" value="BAN01480.1"/>
    <property type="molecule type" value="Genomic_DNA"/>
</dbReference>
<proteinExistence type="predicted"/>
<dbReference type="KEGG" id="aym:YM304_11660"/>